<dbReference type="GeneID" id="31003127"/>
<dbReference type="RefSeq" id="XP_020121262.1">
    <property type="nucleotide sequence ID" value="XM_020265664.1"/>
</dbReference>
<organism evidence="5 6">
    <name type="scientific">Talaromyces atroroseus</name>
    <dbReference type="NCBI Taxonomy" id="1441469"/>
    <lineage>
        <taxon>Eukaryota</taxon>
        <taxon>Fungi</taxon>
        <taxon>Dikarya</taxon>
        <taxon>Ascomycota</taxon>
        <taxon>Pezizomycotina</taxon>
        <taxon>Eurotiomycetes</taxon>
        <taxon>Eurotiomycetidae</taxon>
        <taxon>Eurotiales</taxon>
        <taxon>Trichocomaceae</taxon>
        <taxon>Talaromyces</taxon>
        <taxon>Talaromyces sect. Trachyspermi</taxon>
    </lineage>
</organism>
<evidence type="ECO:0000313" key="5">
    <source>
        <dbReference type="EMBL" id="OKL61141.1"/>
    </source>
</evidence>
<dbReference type="PANTHER" id="PTHR48081:SF8">
    <property type="entry name" value="ALPHA_BETA HYDROLASE FOLD-3 DOMAIN-CONTAINING PROTEIN-RELATED"/>
    <property type="match status" value="1"/>
</dbReference>
<dbReference type="InterPro" id="IPR033140">
    <property type="entry name" value="Lipase_GDXG_put_SER_AS"/>
</dbReference>
<dbReference type="EMBL" id="LFMY01000004">
    <property type="protein sequence ID" value="OKL61141.1"/>
    <property type="molecule type" value="Genomic_DNA"/>
</dbReference>
<evidence type="ECO:0000259" key="4">
    <source>
        <dbReference type="Pfam" id="PF07859"/>
    </source>
</evidence>
<keyword evidence="2" id="KW-0378">Hydrolase</keyword>
<dbReference type="InterPro" id="IPR029058">
    <property type="entry name" value="AB_hydrolase_fold"/>
</dbReference>
<dbReference type="Proteomes" id="UP000214365">
    <property type="component" value="Unassembled WGS sequence"/>
</dbReference>
<dbReference type="SUPFAM" id="SSF53474">
    <property type="entry name" value="alpha/beta-Hydrolases"/>
    <property type="match status" value="1"/>
</dbReference>
<evidence type="ECO:0000256" key="3">
    <source>
        <dbReference type="PROSITE-ProRule" id="PRU10038"/>
    </source>
</evidence>
<gene>
    <name evidence="5" type="ORF">UA08_03372</name>
</gene>
<dbReference type="STRING" id="1441469.A0A225AI69"/>
<comment type="similarity">
    <text evidence="1">Belongs to the 'GDXG' lipolytic enzyme family.</text>
</comment>
<feature type="domain" description="Alpha/beta hydrolase fold-3" evidence="4">
    <location>
        <begin position="112"/>
        <end position="345"/>
    </location>
</feature>
<accession>A0A225AI69</accession>
<evidence type="ECO:0000256" key="2">
    <source>
        <dbReference type="ARBA" id="ARBA00022801"/>
    </source>
</evidence>
<proteinExistence type="inferred from homology"/>
<dbReference type="InterPro" id="IPR050300">
    <property type="entry name" value="GDXG_lipolytic_enzyme"/>
</dbReference>
<dbReference type="InterPro" id="IPR013094">
    <property type="entry name" value="AB_hydrolase_3"/>
</dbReference>
<dbReference type="PROSITE" id="PS01174">
    <property type="entry name" value="LIPASE_GDXG_SER"/>
    <property type="match status" value="1"/>
</dbReference>
<keyword evidence="6" id="KW-1185">Reference proteome</keyword>
<reference evidence="5 6" key="1">
    <citation type="submission" date="2015-06" db="EMBL/GenBank/DDBJ databases">
        <title>Talaromyces atroroseus IBT 11181 draft genome.</title>
        <authorList>
            <person name="Rasmussen K.B."/>
            <person name="Rasmussen S."/>
            <person name="Petersen B."/>
            <person name="Sicheritz-Ponten T."/>
            <person name="Mortensen U.H."/>
            <person name="Thrane U."/>
        </authorList>
    </citation>
    <scope>NUCLEOTIDE SEQUENCE [LARGE SCALE GENOMIC DNA]</scope>
    <source>
        <strain evidence="5 6">IBT 11181</strain>
    </source>
</reference>
<dbReference type="PANTHER" id="PTHR48081">
    <property type="entry name" value="AB HYDROLASE SUPERFAMILY PROTEIN C4A8.06C"/>
    <property type="match status" value="1"/>
</dbReference>
<dbReference type="GO" id="GO:0016787">
    <property type="term" value="F:hydrolase activity"/>
    <property type="evidence" value="ECO:0007669"/>
    <property type="project" value="UniProtKB-KW"/>
</dbReference>
<dbReference type="AlphaFoldDB" id="A0A225AI69"/>
<sequence>MSPSILRLPYQALAYLSPKHRQDAQWTYRQALANAVLKSGLEIYTGLRINPSLSLKPGHEKRRFVLIEPGNPLLYAGAAHDDKIKPETIGATWYPDTYHVRDYDRADCEYVMLYLHGGSYVLGNGRTLTCRYLTTTLLQNTPCCYILSVQYRLACNKNGRFPAQLQDAITAYSYLVHTLRIPASRIVLSGDSSGAHLALALLRHIAYLKEFHGRKEDDHVSINKALLPPPKCTWAFSPWCDVPAARDPNCWTSSPRFKSEYIPGSFPAWGAQKFLDDLEITEFIEQYVAPIKHPFLLPSPVLVVTGGREVLCEEHKELVQSYRSLPRNESRIEVFVEENVPHDVLMIAWIMNFHGEARTCACQAGKFLLRRETRETNE</sequence>
<protein>
    <recommendedName>
        <fullName evidence="4">Alpha/beta hydrolase fold-3 domain-containing protein</fullName>
    </recommendedName>
</protein>
<comment type="caution">
    <text evidence="5">The sequence shown here is derived from an EMBL/GenBank/DDBJ whole genome shotgun (WGS) entry which is preliminary data.</text>
</comment>
<feature type="active site" evidence="3">
    <location>
        <position position="192"/>
    </location>
</feature>
<evidence type="ECO:0000313" key="6">
    <source>
        <dbReference type="Proteomes" id="UP000214365"/>
    </source>
</evidence>
<dbReference type="Gene3D" id="3.40.50.1820">
    <property type="entry name" value="alpha/beta hydrolase"/>
    <property type="match status" value="1"/>
</dbReference>
<evidence type="ECO:0000256" key="1">
    <source>
        <dbReference type="ARBA" id="ARBA00010515"/>
    </source>
</evidence>
<dbReference type="OrthoDB" id="2152029at2759"/>
<name>A0A225AI69_TALAT</name>
<dbReference type="Pfam" id="PF07859">
    <property type="entry name" value="Abhydrolase_3"/>
    <property type="match status" value="1"/>
</dbReference>